<proteinExistence type="predicted"/>
<evidence type="ECO:0000256" key="9">
    <source>
        <dbReference type="ARBA" id="ARBA00023136"/>
    </source>
</evidence>
<reference evidence="13 14" key="1">
    <citation type="journal article" date="2005" name="J. Bacteriol.">
        <title>Complete genome sequence and analysis of the multiresistant nosocomial pathogen Corynebacterium jeikeium K411, a lipid-requiring bacterium of the human skin flora.</title>
        <authorList>
            <person name="Tauch A."/>
            <person name="Kaiser O."/>
            <person name="Hain T."/>
            <person name="Goesmann A."/>
            <person name="Weisshaar B."/>
            <person name="Albersmeier A."/>
            <person name="Bekel T."/>
            <person name="Bischoff N."/>
            <person name="Brune I."/>
            <person name="Chakraborty T."/>
            <person name="Kalinowski J."/>
            <person name="Meyer F."/>
            <person name="Rupp O."/>
            <person name="Schneiker S."/>
            <person name="Viehoever P."/>
            <person name="Puehler A."/>
        </authorList>
    </citation>
    <scope>NUCLEOTIDE SEQUENCE [LARGE SCALE GENOMIC DNA]</scope>
    <source>
        <strain evidence="13 14">K411</strain>
    </source>
</reference>
<evidence type="ECO:0000256" key="3">
    <source>
        <dbReference type="ARBA" id="ARBA00012943"/>
    </source>
</evidence>
<dbReference type="PANTHER" id="PTHR10160:SF19">
    <property type="entry name" value="PROTON-TRANSLOCATING NAD(P)(+) TRANSHYDROGENASE"/>
    <property type="match status" value="1"/>
</dbReference>
<evidence type="ECO:0000256" key="1">
    <source>
        <dbReference type="ARBA" id="ARBA00003943"/>
    </source>
</evidence>
<comment type="catalytic activity">
    <reaction evidence="10">
        <text>NAD(+) + NADPH + H(+)(in) = NADH + NADP(+) + H(+)(out)</text>
        <dbReference type="Rhea" id="RHEA:47992"/>
        <dbReference type="ChEBI" id="CHEBI:15378"/>
        <dbReference type="ChEBI" id="CHEBI:57540"/>
        <dbReference type="ChEBI" id="CHEBI:57783"/>
        <dbReference type="ChEBI" id="CHEBI:57945"/>
        <dbReference type="ChEBI" id="CHEBI:58349"/>
        <dbReference type="EC" id="7.1.1.1"/>
    </reaction>
</comment>
<evidence type="ECO:0000256" key="10">
    <source>
        <dbReference type="ARBA" id="ARBA00048202"/>
    </source>
</evidence>
<evidence type="ECO:0000256" key="2">
    <source>
        <dbReference type="ARBA" id="ARBA00004141"/>
    </source>
</evidence>
<dbReference type="InterPro" id="IPR029035">
    <property type="entry name" value="DHS-like_NAD/FAD-binding_dom"/>
</dbReference>
<evidence type="ECO:0000313" key="13">
    <source>
        <dbReference type="EMBL" id="CAI37445.1"/>
    </source>
</evidence>
<dbReference type="GO" id="GO:0050661">
    <property type="term" value="F:NADP binding"/>
    <property type="evidence" value="ECO:0007669"/>
    <property type="project" value="TreeGrafter"/>
</dbReference>
<accession>Q4JUR2</accession>
<gene>
    <name evidence="13" type="ordered locus">jk1276</name>
</gene>
<dbReference type="GO" id="GO:0008750">
    <property type="term" value="F:proton-translocating NAD(P)+ transhydrogenase activity"/>
    <property type="evidence" value="ECO:0007669"/>
    <property type="project" value="UniProtKB-EC"/>
</dbReference>
<dbReference type="HOGENOM" id="CLU_2408262_0_0_11"/>
<evidence type="ECO:0000256" key="4">
    <source>
        <dbReference type="ARBA" id="ARBA00022692"/>
    </source>
</evidence>
<organism evidence="13 14">
    <name type="scientific">Corynebacterium jeikeium (strain K411)</name>
    <dbReference type="NCBI Taxonomy" id="306537"/>
    <lineage>
        <taxon>Bacteria</taxon>
        <taxon>Bacillati</taxon>
        <taxon>Actinomycetota</taxon>
        <taxon>Actinomycetes</taxon>
        <taxon>Mycobacteriales</taxon>
        <taxon>Corynebacteriaceae</taxon>
        <taxon>Corynebacterium</taxon>
    </lineage>
</organism>
<dbReference type="PANTHER" id="PTHR10160">
    <property type="entry name" value="NAD(P) TRANSHYDROGENASE"/>
    <property type="match status" value="1"/>
</dbReference>
<dbReference type="Pfam" id="PF02233">
    <property type="entry name" value="PNTB"/>
    <property type="match status" value="1"/>
</dbReference>
<protein>
    <recommendedName>
        <fullName evidence="3">proton-translocating NAD(P)(+) transhydrogenase</fullName>
        <ecNumber evidence="3">7.1.1.1</ecNumber>
    </recommendedName>
</protein>
<evidence type="ECO:0000256" key="8">
    <source>
        <dbReference type="ARBA" id="ARBA00023027"/>
    </source>
</evidence>
<dbReference type="GO" id="GO:0006740">
    <property type="term" value="P:NADPH regeneration"/>
    <property type="evidence" value="ECO:0007669"/>
    <property type="project" value="TreeGrafter"/>
</dbReference>
<dbReference type="eggNOG" id="COG1282">
    <property type="taxonomic scope" value="Bacteria"/>
</dbReference>
<dbReference type="EC" id="7.1.1.1" evidence="3"/>
<comment type="function">
    <text evidence="1">The transhydrogenation between NADH and NADP is coupled to respiration and ATP hydrolysis and functions as a proton pump across the membrane.</text>
</comment>
<keyword evidence="9" id="KW-0472">Membrane</keyword>
<dbReference type="EMBL" id="CR931997">
    <property type="protein sequence ID" value="CAI37445.1"/>
    <property type="molecule type" value="Genomic_DNA"/>
</dbReference>
<comment type="subcellular location">
    <subcellularLocation>
        <location evidence="2">Membrane</location>
        <topology evidence="2">Multi-pass membrane protein</topology>
    </subcellularLocation>
</comment>
<dbReference type="PATRIC" id="fig|306537.10.peg.1291"/>
<keyword evidence="7" id="KW-1133">Transmembrane helix</keyword>
<keyword evidence="14" id="KW-1185">Reference proteome</keyword>
<keyword evidence="4" id="KW-0812">Transmembrane</keyword>
<evidence type="ECO:0000256" key="5">
    <source>
        <dbReference type="ARBA" id="ARBA00022857"/>
    </source>
</evidence>
<dbReference type="AlphaFoldDB" id="Q4JUR2"/>
<feature type="region of interest" description="Disordered" evidence="11">
    <location>
        <begin position="72"/>
        <end position="92"/>
    </location>
</feature>
<evidence type="ECO:0000256" key="7">
    <source>
        <dbReference type="ARBA" id="ARBA00022989"/>
    </source>
</evidence>
<dbReference type="SUPFAM" id="SSF52467">
    <property type="entry name" value="DHS-like NAD/FAD-binding domain"/>
    <property type="match status" value="1"/>
</dbReference>
<dbReference type="InterPro" id="IPR034300">
    <property type="entry name" value="PNTB-like"/>
</dbReference>
<keyword evidence="6" id="KW-1278">Translocase</keyword>
<keyword evidence="5" id="KW-0521">NADP</keyword>
<feature type="domain" description="NADP transhydrogenase beta-like" evidence="12">
    <location>
        <begin position="26"/>
        <end position="70"/>
    </location>
</feature>
<dbReference type="KEGG" id="cjk:jk1276"/>
<keyword evidence="8" id="KW-0520">NAD</keyword>
<dbReference type="Proteomes" id="UP000000545">
    <property type="component" value="Chromosome"/>
</dbReference>
<evidence type="ECO:0000256" key="11">
    <source>
        <dbReference type="SAM" id="MobiDB-lite"/>
    </source>
</evidence>
<evidence type="ECO:0000256" key="6">
    <source>
        <dbReference type="ARBA" id="ARBA00022967"/>
    </source>
</evidence>
<evidence type="ECO:0000259" key="12">
    <source>
        <dbReference type="Pfam" id="PF02233"/>
    </source>
</evidence>
<evidence type="ECO:0000313" key="14">
    <source>
        <dbReference type="Proteomes" id="UP000000545"/>
    </source>
</evidence>
<sequence length="92" mass="9882">MQVFNVSHGFASETLNGFNWHPLHSAEAKVPYDIVLELDEVNDDFGDIGVVLVIGANDTVNPIAEEPGSAWGLPELCPGEGGGMPQIPRLRI</sequence>
<name>Q4JUR2_CORJK</name>
<dbReference type="GO" id="GO:0016020">
    <property type="term" value="C:membrane"/>
    <property type="evidence" value="ECO:0007669"/>
    <property type="project" value="UniProtKB-SubCell"/>
</dbReference>
<dbReference type="Gene3D" id="3.40.50.1220">
    <property type="entry name" value="TPP-binding domain"/>
    <property type="match status" value="1"/>
</dbReference>